<dbReference type="Proteomes" id="UP000515153">
    <property type="component" value="Chromosome VI"/>
</dbReference>
<gene>
    <name evidence="4" type="ORF">PgNI_11199</name>
</gene>
<dbReference type="GO" id="GO:0016491">
    <property type="term" value="F:oxidoreductase activity"/>
    <property type="evidence" value="ECO:0007669"/>
    <property type="project" value="TreeGrafter"/>
</dbReference>
<feature type="domain" description="Alcohol dehydrogenase-like C-terminal" evidence="1">
    <location>
        <begin position="204"/>
        <end position="336"/>
    </location>
</feature>
<dbReference type="Pfam" id="PF00107">
    <property type="entry name" value="ADH_zinc_N"/>
    <property type="match status" value="1"/>
</dbReference>
<dbReference type="KEGG" id="pgri:PgNI_11199"/>
<name>A0A6P8APC4_PYRGI</name>
<dbReference type="SUPFAM" id="SSF51735">
    <property type="entry name" value="NAD(P)-binding Rossmann-fold domains"/>
    <property type="match status" value="1"/>
</dbReference>
<dbReference type="GeneID" id="41966076"/>
<organism evidence="3 4">
    <name type="scientific">Pyricularia grisea</name>
    <name type="common">Crabgrass-specific blast fungus</name>
    <name type="synonym">Magnaporthe grisea</name>
    <dbReference type="NCBI Taxonomy" id="148305"/>
    <lineage>
        <taxon>Eukaryota</taxon>
        <taxon>Fungi</taxon>
        <taxon>Dikarya</taxon>
        <taxon>Ascomycota</taxon>
        <taxon>Pezizomycotina</taxon>
        <taxon>Sordariomycetes</taxon>
        <taxon>Sordariomycetidae</taxon>
        <taxon>Magnaporthales</taxon>
        <taxon>Pyriculariaceae</taxon>
        <taxon>Pyricularia</taxon>
    </lineage>
</organism>
<dbReference type="SUPFAM" id="SSF50129">
    <property type="entry name" value="GroES-like"/>
    <property type="match status" value="1"/>
</dbReference>
<dbReference type="RefSeq" id="XP_030976756.1">
    <property type="nucleotide sequence ID" value="XM_031131171.1"/>
</dbReference>
<evidence type="ECO:0000313" key="3">
    <source>
        <dbReference type="Proteomes" id="UP000515153"/>
    </source>
</evidence>
<proteinExistence type="predicted"/>
<evidence type="ECO:0000259" key="2">
    <source>
        <dbReference type="Pfam" id="PF08240"/>
    </source>
</evidence>
<keyword evidence="3" id="KW-1185">Reference proteome</keyword>
<dbReference type="Gene3D" id="3.40.50.720">
    <property type="entry name" value="NAD(P)-binding Rossmann-like Domain"/>
    <property type="match status" value="1"/>
</dbReference>
<evidence type="ECO:0000313" key="4">
    <source>
        <dbReference type="RefSeq" id="XP_030976756.1"/>
    </source>
</evidence>
<dbReference type="InterPro" id="IPR013154">
    <property type="entry name" value="ADH-like_N"/>
</dbReference>
<dbReference type="InterPro" id="IPR051397">
    <property type="entry name" value="Zn-ADH-like_protein"/>
</dbReference>
<reference evidence="4" key="2">
    <citation type="submission" date="2019-10" db="EMBL/GenBank/DDBJ databases">
        <authorList>
            <consortium name="NCBI Genome Project"/>
        </authorList>
    </citation>
    <scope>NUCLEOTIDE SEQUENCE</scope>
    <source>
        <strain evidence="4">NI907</strain>
    </source>
</reference>
<sequence length="380" mass="39812">MATTDANSPLPSTMKAVVLTGLDQQPLELRTVPVPQATPGSVIVKIICTPADTGVQDAALGKSPFTFPTPMIPSCRAVGRVAQIGPDTTSLAVGQLVLLEPNVCARDDPNVKILWGMYDGPSPQSKKLARDNWADACLAEYTRAPLENVYPLDEARLCGRLGYSPHELVHLATLSVLYGGLVSVGLRAGETALVAPATGYFSGAAIPVALAMGAGTVVAVGRNAAALQRLQATFGADRVRIVVTTGDVEADTAAMQREAGGPVDVYIDVSPPAASGSGHMRSAFKTLGAGGRAVLMGFVPDDLPLSYSEAMFKNLTVKGKYMYEREDVRGLIKMAESGVLKLGKAAGVEIIGKYKLEEYEAMLHAASDNVDGSKVIMTVP</sequence>
<dbReference type="Pfam" id="PF08240">
    <property type="entry name" value="ADH_N"/>
    <property type="match status" value="1"/>
</dbReference>
<protein>
    <submittedName>
        <fullName evidence="4">Uncharacterized protein</fullName>
    </submittedName>
</protein>
<dbReference type="InterPro" id="IPR036291">
    <property type="entry name" value="NAD(P)-bd_dom_sf"/>
</dbReference>
<dbReference type="InterPro" id="IPR011032">
    <property type="entry name" value="GroES-like_sf"/>
</dbReference>
<dbReference type="Gene3D" id="3.90.180.10">
    <property type="entry name" value="Medium-chain alcohol dehydrogenases, catalytic domain"/>
    <property type="match status" value="1"/>
</dbReference>
<dbReference type="GO" id="GO:0005739">
    <property type="term" value="C:mitochondrion"/>
    <property type="evidence" value="ECO:0007669"/>
    <property type="project" value="TreeGrafter"/>
</dbReference>
<feature type="domain" description="Alcohol dehydrogenase-like N-terminal" evidence="2">
    <location>
        <begin position="43"/>
        <end position="153"/>
    </location>
</feature>
<dbReference type="PANTHER" id="PTHR43677:SF4">
    <property type="entry name" value="QUINONE OXIDOREDUCTASE-LIKE PROTEIN 2"/>
    <property type="match status" value="1"/>
</dbReference>
<reference evidence="4" key="3">
    <citation type="submission" date="2025-08" db="UniProtKB">
        <authorList>
            <consortium name="RefSeq"/>
        </authorList>
    </citation>
    <scope>IDENTIFICATION</scope>
    <source>
        <strain evidence="4">NI907</strain>
    </source>
</reference>
<dbReference type="PANTHER" id="PTHR43677">
    <property type="entry name" value="SHORT-CHAIN DEHYDROGENASE/REDUCTASE"/>
    <property type="match status" value="1"/>
</dbReference>
<dbReference type="InterPro" id="IPR013149">
    <property type="entry name" value="ADH-like_C"/>
</dbReference>
<reference evidence="3 4" key="1">
    <citation type="journal article" date="2019" name="Mol. Biol. Evol.">
        <title>Blast fungal genomes show frequent chromosomal changes, gene gains and losses, and effector gene turnover.</title>
        <authorList>
            <person name="Gomez Luciano L.B."/>
            <person name="Jason Tsai I."/>
            <person name="Chuma I."/>
            <person name="Tosa Y."/>
            <person name="Chen Y.H."/>
            <person name="Li J.Y."/>
            <person name="Li M.Y."/>
            <person name="Jade Lu M.Y."/>
            <person name="Nakayashiki H."/>
            <person name="Li W.H."/>
        </authorList>
    </citation>
    <scope>NUCLEOTIDE SEQUENCE [LARGE SCALE GENOMIC DNA]</scope>
    <source>
        <strain evidence="3 4">NI907</strain>
    </source>
</reference>
<dbReference type="AlphaFoldDB" id="A0A6P8APC4"/>
<evidence type="ECO:0000259" key="1">
    <source>
        <dbReference type="Pfam" id="PF00107"/>
    </source>
</evidence>
<accession>A0A6P8APC4</accession>